<dbReference type="GO" id="GO:0015031">
    <property type="term" value="P:protein transport"/>
    <property type="evidence" value="ECO:0007669"/>
    <property type="project" value="UniProtKB-KW"/>
</dbReference>
<name>A0A7S2WZ09_9CHLO</name>
<organism evidence="9">
    <name type="scientific">Chloropicon primus</name>
    <dbReference type="NCBI Taxonomy" id="1764295"/>
    <lineage>
        <taxon>Eukaryota</taxon>
        <taxon>Viridiplantae</taxon>
        <taxon>Chlorophyta</taxon>
        <taxon>Chloropicophyceae</taxon>
        <taxon>Chloropicales</taxon>
        <taxon>Chloropicaceae</taxon>
        <taxon>Chloropicon</taxon>
    </lineage>
</organism>
<dbReference type="GO" id="GO:0016192">
    <property type="term" value="P:vesicle-mediated transport"/>
    <property type="evidence" value="ECO:0007669"/>
    <property type="project" value="InterPro"/>
</dbReference>
<evidence type="ECO:0000256" key="3">
    <source>
        <dbReference type="ARBA" id="ARBA00022692"/>
    </source>
</evidence>
<keyword evidence="6 8" id="KW-0472">Membrane</keyword>
<comment type="similarity">
    <text evidence="7 8">Belongs to the SFT2 family.</text>
</comment>
<dbReference type="Pfam" id="PF04178">
    <property type="entry name" value="Got1"/>
    <property type="match status" value="1"/>
</dbReference>
<gene>
    <name evidence="9" type="ORF">CPRI1469_LOCUS4395</name>
</gene>
<keyword evidence="5 8" id="KW-1133">Transmembrane helix</keyword>
<evidence type="ECO:0000256" key="4">
    <source>
        <dbReference type="ARBA" id="ARBA00022927"/>
    </source>
</evidence>
<dbReference type="InterPro" id="IPR007305">
    <property type="entry name" value="Vesicle_transpt_Got1/SFT2"/>
</dbReference>
<keyword evidence="2 8" id="KW-0813">Transport</keyword>
<dbReference type="GO" id="GO:0005737">
    <property type="term" value="C:cytoplasm"/>
    <property type="evidence" value="ECO:0007669"/>
    <property type="project" value="UniProtKB-ARBA"/>
</dbReference>
<dbReference type="EMBL" id="HBHL01006868">
    <property type="protein sequence ID" value="CAD9715540.1"/>
    <property type="molecule type" value="Transcribed_RNA"/>
</dbReference>
<dbReference type="GO" id="GO:0016020">
    <property type="term" value="C:membrane"/>
    <property type="evidence" value="ECO:0007669"/>
    <property type="project" value="UniProtKB-SubCell"/>
</dbReference>
<keyword evidence="4 8" id="KW-0653">Protein transport</keyword>
<accession>A0A7S2WZ09</accession>
<evidence type="ECO:0000313" key="9">
    <source>
        <dbReference type="EMBL" id="CAD9715540.1"/>
    </source>
</evidence>
<evidence type="ECO:0000256" key="7">
    <source>
        <dbReference type="ARBA" id="ARBA00025800"/>
    </source>
</evidence>
<dbReference type="PANTHER" id="PTHR23137">
    <property type="entry name" value="VESICLE TRANSPORT PROTEIN-RELATED"/>
    <property type="match status" value="1"/>
</dbReference>
<dbReference type="PANTHER" id="PTHR23137:SF6">
    <property type="entry name" value="VESICLE TRANSPORT PROTEIN"/>
    <property type="match status" value="1"/>
</dbReference>
<evidence type="ECO:0000256" key="6">
    <source>
        <dbReference type="ARBA" id="ARBA00023136"/>
    </source>
</evidence>
<protein>
    <recommendedName>
        <fullName evidence="8">Vesicle transport protein</fullName>
    </recommendedName>
</protein>
<proteinExistence type="inferred from homology"/>
<evidence type="ECO:0000256" key="5">
    <source>
        <dbReference type="ARBA" id="ARBA00022989"/>
    </source>
</evidence>
<keyword evidence="3 8" id="KW-0812">Transmembrane</keyword>
<reference evidence="9" key="1">
    <citation type="submission" date="2021-01" db="EMBL/GenBank/DDBJ databases">
        <authorList>
            <person name="Corre E."/>
            <person name="Pelletier E."/>
            <person name="Niang G."/>
            <person name="Scheremetjew M."/>
            <person name="Finn R."/>
            <person name="Kale V."/>
            <person name="Holt S."/>
            <person name="Cochrane G."/>
            <person name="Meng A."/>
            <person name="Brown T."/>
            <person name="Cohen L."/>
        </authorList>
    </citation>
    <scope>NUCLEOTIDE SEQUENCE</scope>
    <source>
        <strain evidence="9">CCMP1205</strain>
    </source>
</reference>
<feature type="transmembrane region" description="Helical" evidence="8">
    <location>
        <begin position="137"/>
        <end position="158"/>
    </location>
</feature>
<feature type="transmembrane region" description="Helical" evidence="8">
    <location>
        <begin position="83"/>
        <end position="101"/>
    </location>
</feature>
<comment type="subcellular location">
    <subcellularLocation>
        <location evidence="1 8">Membrane</location>
        <topology evidence="1 8">Multi-pass membrane protein</topology>
    </subcellularLocation>
</comment>
<feature type="transmembrane region" description="Helical" evidence="8">
    <location>
        <begin position="49"/>
        <end position="71"/>
    </location>
</feature>
<dbReference type="AlphaFoldDB" id="A0A7S2WZ09"/>
<evidence type="ECO:0000256" key="8">
    <source>
        <dbReference type="RuleBase" id="RU363111"/>
    </source>
</evidence>
<evidence type="ECO:0000256" key="2">
    <source>
        <dbReference type="ARBA" id="ARBA00022448"/>
    </source>
</evidence>
<sequence length="179" mass="20045">MDFSNPFKGSSSSGNFLDKMKESVGLKEKEESLLGDLEDSISLTKMQRLYGFAICLGLGILLSLLSSFFLFPVPKIKKFATCYTLGNMLSIGCTCFLMGPWRQIKNMVKGHRLAATCVYLSSIGFTLYAALKLNSLPLTLIFLLMQICALVWYCMTYIPFGQRMLKGCLGRCFGDMDDW</sequence>
<dbReference type="InterPro" id="IPR011691">
    <property type="entry name" value="Vesicle_transpt_SFT2"/>
</dbReference>
<feature type="transmembrane region" description="Helical" evidence="8">
    <location>
        <begin position="113"/>
        <end position="131"/>
    </location>
</feature>
<evidence type="ECO:0000256" key="1">
    <source>
        <dbReference type="ARBA" id="ARBA00004141"/>
    </source>
</evidence>
<comment type="function">
    <text evidence="8">May be involved in fusion of retrograde transport vesicles derived from an endocytic compartment with the Golgi complex.</text>
</comment>
<dbReference type="GO" id="GO:0012505">
    <property type="term" value="C:endomembrane system"/>
    <property type="evidence" value="ECO:0007669"/>
    <property type="project" value="UniProtKB-ARBA"/>
</dbReference>